<dbReference type="STRING" id="83449.BON30_36485"/>
<proteinExistence type="predicted"/>
<comment type="caution">
    <text evidence="2">The sequence shown here is derived from an EMBL/GenBank/DDBJ whole genome shotgun (WGS) entry which is preliminary data.</text>
</comment>
<evidence type="ECO:0000313" key="2">
    <source>
        <dbReference type="EMBL" id="OJH35576.1"/>
    </source>
</evidence>
<sequence length="298" mass="32758">MELKEKIVLVTGASGFVGTYVARGLREQGVRVRALVRRPEARAELERFGVETVLGDLTDARSVEAAVRGTQAIVHCAVQPTADVSEARRVNVEGTRTLAQAALATGCERFVHISTIAVYPLRDREGVVEESLPLADDKDAYSITKIEAEREVEAAAARGLRTVILRPPVILGAHPSSFWGNRLPRDIAAGQFAQVDEGRRPLSYVHVLSLVDAVIRALRVDEAVGQTFNITDGHTPWHRYTDFFKTRPLPSVPSAQLPAFMSFQGTFSTEKAQRVLGWKPRDTFDPVMAEVVRALPKP</sequence>
<evidence type="ECO:0000259" key="1">
    <source>
        <dbReference type="Pfam" id="PF01370"/>
    </source>
</evidence>
<dbReference type="PANTHER" id="PTHR48079">
    <property type="entry name" value="PROTEIN YEEZ"/>
    <property type="match status" value="1"/>
</dbReference>
<accession>A0A1L9B022</accession>
<dbReference type="EMBL" id="MPIN01000013">
    <property type="protein sequence ID" value="OJH35576.1"/>
    <property type="molecule type" value="Genomic_DNA"/>
</dbReference>
<dbReference type="GO" id="GO:0005737">
    <property type="term" value="C:cytoplasm"/>
    <property type="evidence" value="ECO:0007669"/>
    <property type="project" value="TreeGrafter"/>
</dbReference>
<dbReference type="InterPro" id="IPR051783">
    <property type="entry name" value="NAD(P)-dependent_oxidoreduct"/>
</dbReference>
<name>A0A1L9B022_9BACT</name>
<reference evidence="3" key="1">
    <citation type="submission" date="2016-11" db="EMBL/GenBank/DDBJ databases">
        <authorList>
            <person name="Shukria A."/>
            <person name="Stevens D.C."/>
        </authorList>
    </citation>
    <scope>NUCLEOTIDE SEQUENCE [LARGE SCALE GENOMIC DNA]</scope>
    <source>
        <strain evidence="3">Cbfe23</strain>
    </source>
</reference>
<gene>
    <name evidence="2" type="ORF">BON30_36485</name>
</gene>
<dbReference type="RefSeq" id="WP_071903153.1">
    <property type="nucleotide sequence ID" value="NZ_MPIN01000013.1"/>
</dbReference>
<protein>
    <recommendedName>
        <fullName evidence="1">NAD-dependent epimerase/dehydratase domain-containing protein</fullName>
    </recommendedName>
</protein>
<feature type="domain" description="NAD-dependent epimerase/dehydratase" evidence="1">
    <location>
        <begin position="8"/>
        <end position="230"/>
    </location>
</feature>
<dbReference type="InterPro" id="IPR036291">
    <property type="entry name" value="NAD(P)-bd_dom_sf"/>
</dbReference>
<dbReference type="SUPFAM" id="SSF51735">
    <property type="entry name" value="NAD(P)-binding Rossmann-fold domains"/>
    <property type="match status" value="1"/>
</dbReference>
<dbReference type="Pfam" id="PF01370">
    <property type="entry name" value="Epimerase"/>
    <property type="match status" value="1"/>
</dbReference>
<organism evidence="2 3">
    <name type="scientific">Cystobacter ferrugineus</name>
    <dbReference type="NCBI Taxonomy" id="83449"/>
    <lineage>
        <taxon>Bacteria</taxon>
        <taxon>Pseudomonadati</taxon>
        <taxon>Myxococcota</taxon>
        <taxon>Myxococcia</taxon>
        <taxon>Myxococcales</taxon>
        <taxon>Cystobacterineae</taxon>
        <taxon>Archangiaceae</taxon>
        <taxon>Cystobacter</taxon>
    </lineage>
</organism>
<keyword evidence="3" id="KW-1185">Reference proteome</keyword>
<evidence type="ECO:0000313" key="3">
    <source>
        <dbReference type="Proteomes" id="UP000182229"/>
    </source>
</evidence>
<reference evidence="2 3" key="2">
    <citation type="submission" date="2016-12" db="EMBL/GenBank/DDBJ databases">
        <title>Draft Genome Sequence of Cystobacter ferrugineus Strain Cbfe23.</title>
        <authorList>
            <person name="Akbar S."/>
            <person name="Dowd S.E."/>
            <person name="Stevens D.C."/>
        </authorList>
    </citation>
    <scope>NUCLEOTIDE SEQUENCE [LARGE SCALE GENOMIC DNA]</scope>
    <source>
        <strain evidence="2 3">Cbfe23</strain>
    </source>
</reference>
<dbReference type="AlphaFoldDB" id="A0A1L9B022"/>
<dbReference type="PANTHER" id="PTHR48079:SF6">
    <property type="entry name" value="NAD(P)-BINDING DOMAIN-CONTAINING PROTEIN-RELATED"/>
    <property type="match status" value="1"/>
</dbReference>
<dbReference type="Gene3D" id="3.40.50.720">
    <property type="entry name" value="NAD(P)-binding Rossmann-like Domain"/>
    <property type="match status" value="1"/>
</dbReference>
<dbReference type="Proteomes" id="UP000182229">
    <property type="component" value="Unassembled WGS sequence"/>
</dbReference>
<dbReference type="InterPro" id="IPR001509">
    <property type="entry name" value="Epimerase_deHydtase"/>
</dbReference>
<dbReference type="GO" id="GO:0004029">
    <property type="term" value="F:aldehyde dehydrogenase (NAD+) activity"/>
    <property type="evidence" value="ECO:0007669"/>
    <property type="project" value="TreeGrafter"/>
</dbReference>
<dbReference type="OrthoDB" id="5366167at2"/>